<evidence type="ECO:0000313" key="2">
    <source>
        <dbReference type="Proteomes" id="UP000237921"/>
    </source>
</evidence>
<dbReference type="Proteomes" id="UP000237921">
    <property type="component" value="Chromosome"/>
</dbReference>
<accession>A0A2L1VLE4</accession>
<gene>
    <name evidence="1" type="ORF">AL533_17700</name>
</gene>
<dbReference type="EMBL" id="CP014019">
    <property type="protein sequence ID" value="AVF46050.1"/>
    <property type="molecule type" value="Genomic_DNA"/>
</dbReference>
<sequence>MLTDWQEPDIGKSFCAAFLKFSVSVLAYRTPLGYENQLRE</sequence>
<dbReference type="AlphaFoldDB" id="A0A2L1VLE4"/>
<name>A0A2L1VLE4_ACINO</name>
<organism evidence="1 2">
    <name type="scientific">Acinetobacter nosocomialis</name>
    <dbReference type="NCBI Taxonomy" id="106654"/>
    <lineage>
        <taxon>Bacteria</taxon>
        <taxon>Pseudomonadati</taxon>
        <taxon>Pseudomonadota</taxon>
        <taxon>Gammaproteobacteria</taxon>
        <taxon>Moraxellales</taxon>
        <taxon>Moraxellaceae</taxon>
        <taxon>Acinetobacter</taxon>
        <taxon>Acinetobacter calcoaceticus/baumannii complex</taxon>
    </lineage>
</organism>
<evidence type="ECO:0000313" key="1">
    <source>
        <dbReference type="EMBL" id="AVF46050.1"/>
    </source>
</evidence>
<reference evidence="2" key="1">
    <citation type="submission" date="2017-12" db="EMBL/GenBank/DDBJ databases">
        <title>FDA dAtabase for Regulatory Grade micrObial Sequences (FDA-ARGOS): Supporting development and validation of Infectious Disease Dx tests.</title>
        <authorList>
            <person name="Hoffmann M."/>
            <person name="Allard M."/>
            <person name="Evans P."/>
            <person name="Brown E."/>
            <person name="Tallon L."/>
            <person name="Sadzewicz L."/>
            <person name="Sengamalay N."/>
            <person name="Ott S."/>
            <person name="Godinez A."/>
            <person name="Nagaraj S."/>
            <person name="Vavikolanu K."/>
            <person name="Aluvathingal J."/>
            <person name="Nadendla S."/>
            <person name="Sichtig H."/>
        </authorList>
    </citation>
    <scope>NUCLEOTIDE SEQUENCE [LARGE SCALE GENOMIC DNA]</scope>
    <source>
        <strain evidence="2">FDAARGOS_129</strain>
    </source>
</reference>
<protein>
    <submittedName>
        <fullName evidence="1">Uncharacterized protein</fullName>
    </submittedName>
</protein>
<proteinExistence type="predicted"/>